<accession>A0A0F8ZPD2</accession>
<name>A0A0F8ZPD2_9ZZZZ</name>
<sequence length="104" mass="11963">MYEEDDGVMPEQMDGQSKWATSVREKIFVYLRKMLLGSKFTVVLQFPSEETRNAFWEYFLEGHPAKGHPAGGYHALSALSLKGFEVNHAWHDDVTKTFAFKMSE</sequence>
<dbReference type="EMBL" id="LAZR01046792">
    <property type="protein sequence ID" value="KKK95708.1"/>
    <property type="molecule type" value="Genomic_DNA"/>
</dbReference>
<gene>
    <name evidence="1" type="ORF">LCGC14_2670080</name>
</gene>
<comment type="caution">
    <text evidence="1">The sequence shown here is derived from an EMBL/GenBank/DDBJ whole genome shotgun (WGS) entry which is preliminary data.</text>
</comment>
<dbReference type="AlphaFoldDB" id="A0A0F8ZPD2"/>
<proteinExistence type="predicted"/>
<protein>
    <submittedName>
        <fullName evidence="1">Uncharacterized protein</fullName>
    </submittedName>
</protein>
<organism evidence="1">
    <name type="scientific">marine sediment metagenome</name>
    <dbReference type="NCBI Taxonomy" id="412755"/>
    <lineage>
        <taxon>unclassified sequences</taxon>
        <taxon>metagenomes</taxon>
        <taxon>ecological metagenomes</taxon>
    </lineage>
</organism>
<evidence type="ECO:0000313" key="1">
    <source>
        <dbReference type="EMBL" id="KKK95708.1"/>
    </source>
</evidence>
<reference evidence="1" key="1">
    <citation type="journal article" date="2015" name="Nature">
        <title>Complex archaea that bridge the gap between prokaryotes and eukaryotes.</title>
        <authorList>
            <person name="Spang A."/>
            <person name="Saw J.H."/>
            <person name="Jorgensen S.L."/>
            <person name="Zaremba-Niedzwiedzka K."/>
            <person name="Martijn J."/>
            <person name="Lind A.E."/>
            <person name="van Eijk R."/>
            <person name="Schleper C."/>
            <person name="Guy L."/>
            <person name="Ettema T.J."/>
        </authorList>
    </citation>
    <scope>NUCLEOTIDE SEQUENCE</scope>
</reference>